<proteinExistence type="predicted"/>
<dbReference type="InterPro" id="IPR023100">
    <property type="entry name" value="D-aminoacylase_insert_dom_sf"/>
</dbReference>
<dbReference type="Gene3D" id="3.20.20.140">
    <property type="entry name" value="Metal-dependent hydrolases"/>
    <property type="match status" value="1"/>
</dbReference>
<dbReference type="Pfam" id="PF07969">
    <property type="entry name" value="Amidohydro_3"/>
    <property type="match status" value="1"/>
</dbReference>
<dbReference type="Proteomes" id="UP000595618">
    <property type="component" value="Chromosome"/>
</dbReference>
<dbReference type="Gene3D" id="3.30.1490.130">
    <property type="entry name" value="D-aminoacylase. Domain 3"/>
    <property type="match status" value="1"/>
</dbReference>
<reference evidence="2 3" key="1">
    <citation type="submission" date="2020-07" db="EMBL/GenBank/DDBJ databases">
        <title>Huge and variable diversity of episymbiotic CPR bacteria and DPANN archaea in groundwater ecosystems.</title>
        <authorList>
            <person name="He C.Y."/>
            <person name="Keren R."/>
            <person name="Whittaker M."/>
            <person name="Farag I.F."/>
            <person name="Doudna J."/>
            <person name="Cate J.H.D."/>
            <person name="Banfield J.F."/>
        </authorList>
    </citation>
    <scope>NUCLEOTIDE SEQUENCE [LARGE SCALE GENOMIC DNA]</scope>
    <source>
        <strain evidence="2">NC_groundwater_541_Ag_S-0.1um_46_50</strain>
    </source>
</reference>
<dbReference type="SUPFAM" id="SSF51338">
    <property type="entry name" value="Composite domain of metallo-dependent hydrolases"/>
    <property type="match status" value="1"/>
</dbReference>
<dbReference type="InterPro" id="IPR011059">
    <property type="entry name" value="Metal-dep_hydrolase_composite"/>
</dbReference>
<name>A0A7T5RJJ6_9BACT</name>
<gene>
    <name evidence="2" type="ORF">HYW89_04845</name>
</gene>
<evidence type="ECO:0000313" key="3">
    <source>
        <dbReference type="Proteomes" id="UP000595618"/>
    </source>
</evidence>
<organism evidence="2 3">
    <name type="scientific">Candidatus Sungiibacteriota bacterium</name>
    <dbReference type="NCBI Taxonomy" id="2750080"/>
    <lineage>
        <taxon>Bacteria</taxon>
        <taxon>Candidatus Sungiibacteriota</taxon>
    </lineage>
</organism>
<dbReference type="EMBL" id="CP066690">
    <property type="protein sequence ID" value="QQG45294.1"/>
    <property type="molecule type" value="Genomic_DNA"/>
</dbReference>
<evidence type="ECO:0000313" key="2">
    <source>
        <dbReference type="EMBL" id="QQG45294.1"/>
    </source>
</evidence>
<evidence type="ECO:0000259" key="1">
    <source>
        <dbReference type="Pfam" id="PF07969"/>
    </source>
</evidence>
<dbReference type="GO" id="GO:0016812">
    <property type="term" value="F:hydrolase activity, acting on carbon-nitrogen (but not peptide) bonds, in cyclic amides"/>
    <property type="evidence" value="ECO:0007669"/>
    <property type="project" value="TreeGrafter"/>
</dbReference>
<dbReference type="GO" id="GO:0016811">
    <property type="term" value="F:hydrolase activity, acting on carbon-nitrogen (but not peptide) bonds, in linear amides"/>
    <property type="evidence" value="ECO:0007669"/>
    <property type="project" value="InterPro"/>
</dbReference>
<sequence>MAYDILIKSGTIIDGSGNMPLVTDLAINGDTIEEMGSLGGVNATTIIDASGKYVTPGFIDITNHSDTRLTLFKYPLLESLVMQGITTIIGGNCGTSLAPLGTPAAVDAIKKWADLSEVSVDWATMDEFLSTVNKLHPGINFGTLIGYGTLRRGVLGDEMRLLNLEEREKLKQHLLREGIKEGAFGLSLGLAYGHERLSTTEEIVDIARIVAQENGLIKIHLRSEGKEILASVNEAIRIGREAGVSVQISHLKAIGKKSWPFLPKTLELIEKARATGVDINFDVSPYPTTGSPLYLLLPPWTRDGGFTKLFERIKDPIIKRRIIEELKTHTLHYDKILITSARTKTAVGHTLAELAEEGGTSTEDTLLNILLANDGRVGIVGRTVSQRNTELEVRDKSSFIASDGVGYKQEEYKSGNLIHPRSFGAFPHFWHRFVKELTVLSPEEAIQKITYGPAKKMGIKQRGLIKSGNFADIVVFDPKLLKDRASYRNPYRYPAGIEWVIINGEVAVEEGRFMDARAGRVLRKT</sequence>
<dbReference type="SUPFAM" id="SSF51556">
    <property type="entry name" value="Metallo-dependent hydrolases"/>
    <property type="match status" value="1"/>
</dbReference>
<protein>
    <submittedName>
        <fullName evidence="2">D-aminoacylase</fullName>
    </submittedName>
</protein>
<feature type="domain" description="Amidohydrolase 3" evidence="1">
    <location>
        <begin position="432"/>
        <end position="507"/>
    </location>
</feature>
<accession>A0A7T5RJJ6</accession>
<dbReference type="PANTHER" id="PTHR11647:SF1">
    <property type="entry name" value="COLLAPSIN RESPONSE MEDIATOR PROTEIN"/>
    <property type="match status" value="1"/>
</dbReference>
<dbReference type="InterPro" id="IPR050378">
    <property type="entry name" value="Metallo-dep_Hydrolases_sf"/>
</dbReference>
<dbReference type="InterPro" id="IPR013108">
    <property type="entry name" value="Amidohydro_3"/>
</dbReference>
<dbReference type="Gene3D" id="2.30.40.10">
    <property type="entry name" value="Urease, subunit C, domain 1"/>
    <property type="match status" value="1"/>
</dbReference>
<dbReference type="InterPro" id="IPR032466">
    <property type="entry name" value="Metal_Hydrolase"/>
</dbReference>
<dbReference type="CDD" id="cd01297">
    <property type="entry name" value="D-aminoacylase"/>
    <property type="match status" value="1"/>
</dbReference>
<dbReference type="PANTHER" id="PTHR11647">
    <property type="entry name" value="HYDRANTOINASE/DIHYDROPYRIMIDINASE FAMILY MEMBER"/>
    <property type="match status" value="1"/>
</dbReference>
<dbReference type="AlphaFoldDB" id="A0A7T5RJJ6"/>
<dbReference type="GO" id="GO:0005829">
    <property type="term" value="C:cytosol"/>
    <property type="evidence" value="ECO:0007669"/>
    <property type="project" value="TreeGrafter"/>
</dbReference>